<evidence type="ECO:0000256" key="1">
    <source>
        <dbReference type="ARBA" id="ARBA00004651"/>
    </source>
</evidence>
<keyword evidence="3" id="KW-1003">Cell membrane</keyword>
<proteinExistence type="predicted"/>
<feature type="transmembrane region" description="Helical" evidence="7">
    <location>
        <begin position="12"/>
        <end position="32"/>
    </location>
</feature>
<sequence>MHIEPGIVHGAKMALAYGTAAGGLGLAAKFAWDDLKAHGAIPLATRSVIATATVFIFFEVLPTFPVGVSEVHFILGTTILLLLGIAPAALGLAAGLAIQSLFFAPSDLPMYWVNVTTLLFPLFAIAGLARRIVAPGTAYVDLSYLQVLKLSAAYQGGIVAWVAFWAIYGQGAGAETLSAVGTFGMAYLLVILIEPVLDLAVLAAAKAGRGGLRNVHLTHPRLHGPAH</sequence>
<keyword evidence="6 7" id="KW-0472">Membrane</keyword>
<comment type="caution">
    <text evidence="8">The sequence shown here is derived from an EMBL/GenBank/DDBJ whole genome shotgun (WGS) entry which is preliminary data.</text>
</comment>
<dbReference type="GO" id="GO:0000041">
    <property type="term" value="P:transition metal ion transport"/>
    <property type="evidence" value="ECO:0007669"/>
    <property type="project" value="InterPro"/>
</dbReference>
<feature type="transmembrane region" description="Helical" evidence="7">
    <location>
        <begin position="110"/>
        <end position="129"/>
    </location>
</feature>
<feature type="transmembrane region" description="Helical" evidence="7">
    <location>
        <begin position="44"/>
        <end position="61"/>
    </location>
</feature>
<evidence type="ECO:0000256" key="7">
    <source>
        <dbReference type="SAM" id="Phobius"/>
    </source>
</evidence>
<keyword evidence="4 7" id="KW-0812">Transmembrane</keyword>
<protein>
    <recommendedName>
        <fullName evidence="10">Cobalt transporter</fullName>
    </recommendedName>
</protein>
<dbReference type="Proteomes" id="UP000268016">
    <property type="component" value="Unassembled WGS sequence"/>
</dbReference>
<feature type="transmembrane region" description="Helical" evidence="7">
    <location>
        <begin position="180"/>
        <end position="205"/>
    </location>
</feature>
<evidence type="ECO:0000313" key="8">
    <source>
        <dbReference type="EMBL" id="ROU02739.1"/>
    </source>
</evidence>
<dbReference type="EMBL" id="RDRB01000004">
    <property type="protein sequence ID" value="ROU02739.1"/>
    <property type="molecule type" value="Genomic_DNA"/>
</dbReference>
<evidence type="ECO:0000256" key="3">
    <source>
        <dbReference type="ARBA" id="ARBA00022475"/>
    </source>
</evidence>
<comment type="subcellular location">
    <subcellularLocation>
        <location evidence="1">Cell membrane</location>
        <topology evidence="1">Multi-pass membrane protein</topology>
    </subcellularLocation>
</comment>
<evidence type="ECO:0000256" key="4">
    <source>
        <dbReference type="ARBA" id="ARBA00022692"/>
    </source>
</evidence>
<keyword evidence="2" id="KW-0813">Transport</keyword>
<evidence type="ECO:0000313" key="9">
    <source>
        <dbReference type="Proteomes" id="UP000268016"/>
    </source>
</evidence>
<evidence type="ECO:0000256" key="5">
    <source>
        <dbReference type="ARBA" id="ARBA00022989"/>
    </source>
</evidence>
<reference evidence="8 9" key="1">
    <citation type="submission" date="2018-10" db="EMBL/GenBank/DDBJ databases">
        <title>Histidinibacterium lentulum gen. nov., sp. nov., a marine bacterium from the culture broth of Picochlorum sp. 122.</title>
        <authorList>
            <person name="Wang G."/>
        </authorList>
    </citation>
    <scope>NUCLEOTIDE SEQUENCE [LARGE SCALE GENOMIC DNA]</scope>
    <source>
        <strain evidence="8 9">B17</strain>
    </source>
</reference>
<feature type="transmembrane region" description="Helical" evidence="7">
    <location>
        <begin position="150"/>
        <end position="168"/>
    </location>
</feature>
<feature type="transmembrane region" description="Helical" evidence="7">
    <location>
        <begin position="73"/>
        <end position="98"/>
    </location>
</feature>
<organism evidence="8 9">
    <name type="scientific">Histidinibacterium lentulum</name>
    <dbReference type="NCBI Taxonomy" id="2480588"/>
    <lineage>
        <taxon>Bacteria</taxon>
        <taxon>Pseudomonadati</taxon>
        <taxon>Pseudomonadota</taxon>
        <taxon>Alphaproteobacteria</taxon>
        <taxon>Rhodobacterales</taxon>
        <taxon>Paracoccaceae</taxon>
        <taxon>Histidinibacterium</taxon>
    </lineage>
</organism>
<dbReference type="GO" id="GO:0005886">
    <property type="term" value="C:plasma membrane"/>
    <property type="evidence" value="ECO:0007669"/>
    <property type="project" value="UniProtKB-SubCell"/>
</dbReference>
<evidence type="ECO:0000256" key="2">
    <source>
        <dbReference type="ARBA" id="ARBA00022448"/>
    </source>
</evidence>
<evidence type="ECO:0008006" key="10">
    <source>
        <dbReference type="Google" id="ProtNLM"/>
    </source>
</evidence>
<dbReference type="AlphaFoldDB" id="A0A3N2R5H4"/>
<name>A0A3N2R5H4_9RHOB</name>
<keyword evidence="9" id="KW-1185">Reference proteome</keyword>
<dbReference type="OrthoDB" id="4710659at2"/>
<dbReference type="InterPro" id="IPR002751">
    <property type="entry name" value="CbiM/NikMN"/>
</dbReference>
<dbReference type="Pfam" id="PF01891">
    <property type="entry name" value="CbiM"/>
    <property type="match status" value="1"/>
</dbReference>
<dbReference type="Gene3D" id="1.10.1760.20">
    <property type="match status" value="1"/>
</dbReference>
<evidence type="ECO:0000256" key="6">
    <source>
        <dbReference type="ARBA" id="ARBA00023136"/>
    </source>
</evidence>
<keyword evidence="5 7" id="KW-1133">Transmembrane helix</keyword>
<gene>
    <name evidence="8" type="ORF">EAT49_10510</name>
</gene>
<dbReference type="RefSeq" id="WP_123642262.1">
    <property type="nucleotide sequence ID" value="NZ_ML119084.1"/>
</dbReference>
<accession>A0A3N2R5H4</accession>